<feature type="domain" description="DDE-1" evidence="1">
    <location>
        <begin position="131"/>
        <end position="233"/>
    </location>
</feature>
<evidence type="ECO:0000313" key="3">
    <source>
        <dbReference type="Proteomes" id="UP001148838"/>
    </source>
</evidence>
<reference evidence="2 3" key="1">
    <citation type="journal article" date="2022" name="Allergy">
        <title>Genome assembly and annotation of Periplaneta americana reveal a comprehensive cockroach allergen profile.</title>
        <authorList>
            <person name="Wang L."/>
            <person name="Xiong Q."/>
            <person name="Saelim N."/>
            <person name="Wang L."/>
            <person name="Nong W."/>
            <person name="Wan A.T."/>
            <person name="Shi M."/>
            <person name="Liu X."/>
            <person name="Cao Q."/>
            <person name="Hui J.H.L."/>
            <person name="Sookrung N."/>
            <person name="Leung T.F."/>
            <person name="Tungtrongchitr A."/>
            <person name="Tsui S.K.W."/>
        </authorList>
    </citation>
    <scope>NUCLEOTIDE SEQUENCE [LARGE SCALE GENOMIC DNA]</scope>
    <source>
        <strain evidence="2">PWHHKU_190912</strain>
    </source>
</reference>
<proteinExistence type="predicted"/>
<protein>
    <recommendedName>
        <fullName evidence="1">DDE-1 domain-containing protein</fullName>
    </recommendedName>
</protein>
<gene>
    <name evidence="2" type="ORF">ANN_11060</name>
</gene>
<dbReference type="PANTHER" id="PTHR19303:SF16">
    <property type="entry name" value="JERKY PROTEIN HOMOLOG-LIKE"/>
    <property type="match status" value="1"/>
</dbReference>
<dbReference type="InterPro" id="IPR036397">
    <property type="entry name" value="RNaseH_sf"/>
</dbReference>
<dbReference type="Gene3D" id="3.30.420.10">
    <property type="entry name" value="Ribonuclease H-like superfamily/Ribonuclease H"/>
    <property type="match status" value="1"/>
</dbReference>
<evidence type="ECO:0000259" key="1">
    <source>
        <dbReference type="Pfam" id="PF03184"/>
    </source>
</evidence>
<dbReference type="EMBL" id="JAJSOF020000015">
    <property type="protein sequence ID" value="KAJ4441209.1"/>
    <property type="molecule type" value="Genomic_DNA"/>
</dbReference>
<comment type="caution">
    <text evidence="2">The sequence shown here is derived from an EMBL/GenBank/DDBJ whole genome shotgun (WGS) entry which is preliminary data.</text>
</comment>
<evidence type="ECO:0000313" key="2">
    <source>
        <dbReference type="EMBL" id="KAJ4441209.1"/>
    </source>
</evidence>
<dbReference type="Proteomes" id="UP001148838">
    <property type="component" value="Unassembled WGS sequence"/>
</dbReference>
<keyword evidence="3" id="KW-1185">Reference proteome</keyword>
<accession>A0ABQ8T3Z1</accession>
<dbReference type="PANTHER" id="PTHR19303">
    <property type="entry name" value="TRANSPOSON"/>
    <property type="match status" value="1"/>
</dbReference>
<dbReference type="InterPro" id="IPR004875">
    <property type="entry name" value="DDE_SF_endonuclease_dom"/>
</dbReference>
<dbReference type="InterPro" id="IPR050863">
    <property type="entry name" value="CenT-Element_Derived"/>
</dbReference>
<dbReference type="Pfam" id="PF03184">
    <property type="entry name" value="DDE_1"/>
    <property type="match status" value="1"/>
</dbReference>
<sequence length="235" mass="26894">MYTIMYIRPEGVKALHGIRQVSIQGEQQSADTSPVSQSVEDLHHEILCRQLALRKAQIYNCDKTGLNWKAFPDKTLTSASERSASEFKQQKERITLIMCSNASSREIKNPSAFKNVNINNLPVCSHSRQNNLSEETILVMDNASCHLNVCLQNHNSNIVCRFLPPNTTSLIQPLDQGVIESVKRRYANYFIQCMIREDSNVNVREFLKKYYIKDAIDNIANAWNDVSRETIEKLE</sequence>
<organism evidence="2 3">
    <name type="scientific">Periplaneta americana</name>
    <name type="common">American cockroach</name>
    <name type="synonym">Blatta americana</name>
    <dbReference type="NCBI Taxonomy" id="6978"/>
    <lineage>
        <taxon>Eukaryota</taxon>
        <taxon>Metazoa</taxon>
        <taxon>Ecdysozoa</taxon>
        <taxon>Arthropoda</taxon>
        <taxon>Hexapoda</taxon>
        <taxon>Insecta</taxon>
        <taxon>Pterygota</taxon>
        <taxon>Neoptera</taxon>
        <taxon>Polyneoptera</taxon>
        <taxon>Dictyoptera</taxon>
        <taxon>Blattodea</taxon>
        <taxon>Blattoidea</taxon>
        <taxon>Blattidae</taxon>
        <taxon>Blattinae</taxon>
        <taxon>Periplaneta</taxon>
    </lineage>
</organism>
<name>A0ABQ8T3Z1_PERAM</name>